<dbReference type="Gene3D" id="3.90.1150.10">
    <property type="entry name" value="Aspartate Aminotransferase, domain 1"/>
    <property type="match status" value="1"/>
</dbReference>
<comment type="cofactor">
    <cofactor evidence="1">
        <name>pyridoxal 5'-phosphate</name>
        <dbReference type="ChEBI" id="CHEBI:597326"/>
    </cofactor>
</comment>
<evidence type="ECO:0000256" key="2">
    <source>
        <dbReference type="ARBA" id="ARBA00023235"/>
    </source>
</evidence>
<dbReference type="InterPro" id="IPR005814">
    <property type="entry name" value="Aminotrans_3"/>
</dbReference>
<keyword evidence="3" id="KW-0032">Aminotransferase</keyword>
<dbReference type="KEGG" id="sii:LD85_0712"/>
<keyword evidence="3" id="KW-0808">Transferase</keyword>
<dbReference type="EMBL" id="CP001731">
    <property type="protein sequence ID" value="ADB86440.1"/>
    <property type="molecule type" value="Genomic_DNA"/>
</dbReference>
<dbReference type="AlphaFoldDB" id="D2PHG2"/>
<evidence type="ECO:0000313" key="4">
    <source>
        <dbReference type="Proteomes" id="UP000001404"/>
    </source>
</evidence>
<proteinExistence type="predicted"/>
<dbReference type="Proteomes" id="UP000001404">
    <property type="component" value="Chromosome"/>
</dbReference>
<dbReference type="SUPFAM" id="SSF53383">
    <property type="entry name" value="PLP-dependent transferases"/>
    <property type="match status" value="1"/>
</dbReference>
<keyword evidence="2" id="KW-0413">Isomerase</keyword>
<name>D2PHG2_SACI9</name>
<dbReference type="GO" id="GO:0008483">
    <property type="term" value="F:transaminase activity"/>
    <property type="evidence" value="ECO:0007669"/>
    <property type="project" value="UniProtKB-KW"/>
</dbReference>
<dbReference type="InterPro" id="IPR015424">
    <property type="entry name" value="PyrdxlP-dep_Trfase"/>
</dbReference>
<dbReference type="GO" id="GO:0030170">
    <property type="term" value="F:pyridoxal phosphate binding"/>
    <property type="evidence" value="ECO:0007669"/>
    <property type="project" value="InterPro"/>
</dbReference>
<dbReference type="Pfam" id="PF00202">
    <property type="entry name" value="Aminotran_3"/>
    <property type="match status" value="1"/>
</dbReference>
<accession>D2PHG2</accession>
<evidence type="ECO:0000256" key="1">
    <source>
        <dbReference type="ARBA" id="ARBA00001933"/>
    </source>
</evidence>
<dbReference type="HOGENOM" id="CLU_2476177_0_0_2"/>
<dbReference type="PANTHER" id="PTHR43713:SF3">
    <property type="entry name" value="GLUTAMATE-1-SEMIALDEHYDE 2,1-AMINOMUTASE 1, CHLOROPLASTIC-RELATED"/>
    <property type="match status" value="1"/>
</dbReference>
<reference evidence="4" key="1">
    <citation type="journal article" date="2009" name="Proc. Natl. Acad. Sci. U.S.A.">
        <title>Biogeography of the Sulfolobus islandicus pan-genome.</title>
        <authorList>
            <person name="Reno M.L."/>
            <person name="Held N.L."/>
            <person name="Fields C.J."/>
            <person name="Burke P.V."/>
            <person name="Whitaker R.J."/>
        </authorList>
    </citation>
    <scope>NUCLEOTIDE SEQUENCE [LARGE SCALE GENOMIC DNA]</scope>
    <source>
        <strain evidence="4">L.D.8.5 / Lassen #2</strain>
    </source>
</reference>
<protein>
    <submittedName>
        <fullName evidence="3">Aminotransferase class-III</fullName>
    </submittedName>
</protein>
<gene>
    <name evidence="3" type="ordered locus">LD85_0712</name>
</gene>
<evidence type="ECO:0000313" key="3">
    <source>
        <dbReference type="EMBL" id="ADB86440.1"/>
    </source>
</evidence>
<dbReference type="InterPro" id="IPR015422">
    <property type="entry name" value="PyrdxlP-dep_Trfase_small"/>
</dbReference>
<dbReference type="RefSeq" id="WP_012952461.1">
    <property type="nucleotide sequence ID" value="NC_013769.1"/>
</dbReference>
<organism evidence="3 4">
    <name type="scientific">Saccharolobus islandicus (strain L.D.8.5 / Lassen #2)</name>
    <name type="common">Sulfolobus islandicus</name>
    <dbReference type="NCBI Taxonomy" id="425944"/>
    <lineage>
        <taxon>Archaea</taxon>
        <taxon>Thermoproteota</taxon>
        <taxon>Thermoprotei</taxon>
        <taxon>Sulfolobales</taxon>
        <taxon>Sulfolobaceae</taxon>
        <taxon>Saccharolobus</taxon>
    </lineage>
</organism>
<dbReference type="PANTHER" id="PTHR43713">
    <property type="entry name" value="GLUTAMATE-1-SEMIALDEHYDE 2,1-AMINOMUTASE"/>
    <property type="match status" value="1"/>
</dbReference>
<dbReference type="GO" id="GO:0016853">
    <property type="term" value="F:isomerase activity"/>
    <property type="evidence" value="ECO:0007669"/>
    <property type="project" value="UniProtKB-KW"/>
</dbReference>
<sequence length="87" mass="9958">MSLDIIEVYKSLTNKSKSLFEESLKYLPFGVSSNYRYFDPYPIYLVKGKGSRVWDVDGNEYIDYILGFGVLEVGHSHPRLGSMDSQP</sequence>